<proteinExistence type="predicted"/>
<evidence type="ECO:0000313" key="1">
    <source>
        <dbReference type="EMBL" id="EUB59269.1"/>
    </source>
</evidence>
<organism evidence="1 2">
    <name type="scientific">Echinococcus granulosus</name>
    <name type="common">Hydatid tapeworm</name>
    <dbReference type="NCBI Taxonomy" id="6210"/>
    <lineage>
        <taxon>Eukaryota</taxon>
        <taxon>Metazoa</taxon>
        <taxon>Spiralia</taxon>
        <taxon>Lophotrochozoa</taxon>
        <taxon>Platyhelminthes</taxon>
        <taxon>Cestoda</taxon>
        <taxon>Eucestoda</taxon>
        <taxon>Cyclophyllidea</taxon>
        <taxon>Taeniidae</taxon>
        <taxon>Echinococcus</taxon>
        <taxon>Echinococcus granulosus group</taxon>
    </lineage>
</organism>
<dbReference type="Proteomes" id="UP000019149">
    <property type="component" value="Unassembled WGS sequence"/>
</dbReference>
<comment type="caution">
    <text evidence="1">The sequence shown here is derived from an EMBL/GenBank/DDBJ whole genome shotgun (WGS) entry which is preliminary data.</text>
</comment>
<protein>
    <submittedName>
        <fullName evidence="1">Uncharacterized protein</fullName>
    </submittedName>
</protein>
<reference evidence="1 2" key="1">
    <citation type="journal article" date="2013" name="Nat. Genet.">
        <title>The genome of the hydatid tapeworm Echinococcus granulosus.</title>
        <authorList>
            <person name="Zheng H."/>
            <person name="Zhang W."/>
            <person name="Zhang L."/>
            <person name="Zhang Z."/>
            <person name="Li J."/>
            <person name="Lu G."/>
            <person name="Zhu Y."/>
            <person name="Wang Y."/>
            <person name="Huang Y."/>
            <person name="Liu J."/>
            <person name="Kang H."/>
            <person name="Chen J."/>
            <person name="Wang L."/>
            <person name="Chen A."/>
            <person name="Yu S."/>
            <person name="Gao Z."/>
            <person name="Jin L."/>
            <person name="Gu W."/>
            <person name="Wang Z."/>
            <person name="Zhao L."/>
            <person name="Shi B."/>
            <person name="Wen H."/>
            <person name="Lin R."/>
            <person name="Jones M.K."/>
            <person name="Brejova B."/>
            <person name="Vinar T."/>
            <person name="Zhao G."/>
            <person name="McManus D.P."/>
            <person name="Chen Z."/>
            <person name="Zhou Y."/>
            <person name="Wang S."/>
        </authorList>
    </citation>
    <scope>NUCLEOTIDE SEQUENCE [LARGE SCALE GENOMIC DNA]</scope>
</reference>
<dbReference type="AlphaFoldDB" id="W6V000"/>
<accession>W6V000</accession>
<sequence length="143" mass="16654">MSVVGIISPRMNNGLIQKHVVFVWKRMALWQPTSMRVFLNSFSVAFMHPIHPKETIIRLVSNQFLVLNNGSYQDSEKHTHLCSSFLQSLKLHLQITKRNFVVLIHEMLIKKLDRSGIIARFCLRICQVPNVLRLKKSQKIANY</sequence>
<dbReference type="KEGG" id="egl:EGR_05870"/>
<evidence type="ECO:0000313" key="2">
    <source>
        <dbReference type="Proteomes" id="UP000019149"/>
    </source>
</evidence>
<dbReference type="EMBL" id="APAU02000047">
    <property type="protein sequence ID" value="EUB59269.1"/>
    <property type="molecule type" value="Genomic_DNA"/>
</dbReference>
<dbReference type="GeneID" id="36341585"/>
<dbReference type="CTD" id="36341585"/>
<keyword evidence="2" id="KW-1185">Reference proteome</keyword>
<dbReference type="RefSeq" id="XP_024350465.1">
    <property type="nucleotide sequence ID" value="XM_024495119.1"/>
</dbReference>
<name>W6V000_ECHGR</name>
<gene>
    <name evidence="1" type="ORF">EGR_05870</name>
</gene>